<dbReference type="RefSeq" id="WP_320234878.1">
    <property type="nucleotide sequence ID" value="NZ_JAVIJF010000015.1"/>
</dbReference>
<dbReference type="EMBL" id="JAVIJF010000015">
    <property type="protein sequence ID" value="MDX8526941.1"/>
    <property type="molecule type" value="Genomic_DNA"/>
</dbReference>
<keyword evidence="2" id="KW-1185">Reference proteome</keyword>
<name>A0ABU4ZNJ7_9HYPH</name>
<sequence length="50" mass="5595">MSVDDGLSNAVFSDLYQSQQGGITNAIEKLYAEYLVLPILDSFHRAFVEE</sequence>
<reference evidence="1 2" key="1">
    <citation type="submission" date="2023-08" db="EMBL/GenBank/DDBJ databases">
        <title>Implementing the SeqCode for naming new Mesorhizobium species isolated from Vachellia karroo root nodules.</title>
        <authorList>
            <person name="Van Lill M."/>
        </authorList>
    </citation>
    <scope>NUCLEOTIDE SEQUENCE [LARGE SCALE GENOMIC DNA]</scope>
    <source>
        <strain evidence="1 2">MSK 1335</strain>
    </source>
</reference>
<organism evidence="1 2">
    <name type="scientific">Mesorhizobium montanum</name>
    <dbReference type="NCBI Taxonomy" id="3072323"/>
    <lineage>
        <taxon>Bacteria</taxon>
        <taxon>Pseudomonadati</taxon>
        <taxon>Pseudomonadota</taxon>
        <taxon>Alphaproteobacteria</taxon>
        <taxon>Hyphomicrobiales</taxon>
        <taxon>Phyllobacteriaceae</taxon>
        <taxon>Mesorhizobium</taxon>
    </lineage>
</organism>
<evidence type="ECO:0000313" key="2">
    <source>
        <dbReference type="Proteomes" id="UP001276840"/>
    </source>
</evidence>
<proteinExistence type="predicted"/>
<dbReference type="Proteomes" id="UP001276840">
    <property type="component" value="Unassembled WGS sequence"/>
</dbReference>
<gene>
    <name evidence="1" type="ORF">RFM68_20780</name>
</gene>
<evidence type="ECO:0000313" key="1">
    <source>
        <dbReference type="EMBL" id="MDX8526941.1"/>
    </source>
</evidence>
<accession>A0ABU4ZNJ7</accession>
<protein>
    <submittedName>
        <fullName evidence="1">Uncharacterized protein</fullName>
    </submittedName>
</protein>
<comment type="caution">
    <text evidence="1">The sequence shown here is derived from an EMBL/GenBank/DDBJ whole genome shotgun (WGS) entry which is preliminary data.</text>
</comment>